<reference evidence="1 2" key="1">
    <citation type="journal article" date="2019" name="Commun. Biol.">
        <title>The bagworm genome reveals a unique fibroin gene that provides high tensile strength.</title>
        <authorList>
            <person name="Kono N."/>
            <person name="Nakamura H."/>
            <person name="Ohtoshi R."/>
            <person name="Tomita M."/>
            <person name="Numata K."/>
            <person name="Arakawa K."/>
        </authorList>
    </citation>
    <scope>NUCLEOTIDE SEQUENCE [LARGE SCALE GENOMIC DNA]</scope>
</reference>
<dbReference type="Proteomes" id="UP000299102">
    <property type="component" value="Unassembled WGS sequence"/>
</dbReference>
<gene>
    <name evidence="1" type="ORF">EVAR_21732_1</name>
</gene>
<organism evidence="1 2">
    <name type="scientific">Eumeta variegata</name>
    <name type="common">Bagworm moth</name>
    <name type="synonym">Eumeta japonica</name>
    <dbReference type="NCBI Taxonomy" id="151549"/>
    <lineage>
        <taxon>Eukaryota</taxon>
        <taxon>Metazoa</taxon>
        <taxon>Ecdysozoa</taxon>
        <taxon>Arthropoda</taxon>
        <taxon>Hexapoda</taxon>
        <taxon>Insecta</taxon>
        <taxon>Pterygota</taxon>
        <taxon>Neoptera</taxon>
        <taxon>Endopterygota</taxon>
        <taxon>Lepidoptera</taxon>
        <taxon>Glossata</taxon>
        <taxon>Ditrysia</taxon>
        <taxon>Tineoidea</taxon>
        <taxon>Psychidae</taxon>
        <taxon>Oiketicinae</taxon>
        <taxon>Eumeta</taxon>
    </lineage>
</organism>
<proteinExistence type="predicted"/>
<dbReference type="EMBL" id="BGZK01000486">
    <property type="protein sequence ID" value="GBP46576.1"/>
    <property type="molecule type" value="Genomic_DNA"/>
</dbReference>
<dbReference type="AlphaFoldDB" id="A0A4C1W4Z2"/>
<evidence type="ECO:0000313" key="2">
    <source>
        <dbReference type="Proteomes" id="UP000299102"/>
    </source>
</evidence>
<evidence type="ECO:0008006" key="3">
    <source>
        <dbReference type="Google" id="ProtNLM"/>
    </source>
</evidence>
<accession>A0A4C1W4Z2</accession>
<keyword evidence="2" id="KW-1185">Reference proteome</keyword>
<name>A0A4C1W4Z2_EUMVA</name>
<evidence type="ECO:0000313" key="1">
    <source>
        <dbReference type="EMBL" id="GBP46576.1"/>
    </source>
</evidence>
<protein>
    <recommendedName>
        <fullName evidence="3">Mariner Mos1 transposase</fullName>
    </recommendedName>
</protein>
<comment type="caution">
    <text evidence="1">The sequence shown here is derived from an EMBL/GenBank/DDBJ whole genome shotgun (WGS) entry which is preliminary data.</text>
</comment>
<dbReference type="InterPro" id="IPR036397">
    <property type="entry name" value="RNaseH_sf"/>
</dbReference>
<dbReference type="OrthoDB" id="10017160at2759"/>
<sequence>MTLKQNSNRPCSFSKKTGDLATVSLENCRTVNSDWCKTIYLPKVIDGLRINNPICRIIWHHDNASSHTTNQTNKFLKEKSVDLVTFFRQKRLSKSMKTFFQGHQGGRQVSGWAGAVTSVPPVATLLPVVPRPGRKFRVQLPLSIQIMSDVTEYRFSAGLQGMNYVI</sequence>
<dbReference type="GO" id="GO:0003676">
    <property type="term" value="F:nucleic acid binding"/>
    <property type="evidence" value="ECO:0007669"/>
    <property type="project" value="InterPro"/>
</dbReference>
<dbReference type="Gene3D" id="3.30.420.10">
    <property type="entry name" value="Ribonuclease H-like superfamily/Ribonuclease H"/>
    <property type="match status" value="1"/>
</dbReference>